<protein>
    <submittedName>
        <fullName evidence="1">Uncharacterized protein</fullName>
    </submittedName>
</protein>
<evidence type="ECO:0000313" key="2">
    <source>
        <dbReference type="Proteomes" id="UP000245288"/>
    </source>
</evidence>
<organism evidence="1 2">
    <name type="scientific">Eubacterium ramulus</name>
    <dbReference type="NCBI Taxonomy" id="39490"/>
    <lineage>
        <taxon>Bacteria</taxon>
        <taxon>Bacillati</taxon>
        <taxon>Bacillota</taxon>
        <taxon>Clostridia</taxon>
        <taxon>Eubacteriales</taxon>
        <taxon>Eubacteriaceae</taxon>
        <taxon>Eubacterium</taxon>
    </lineage>
</organism>
<sequence>MINEMNSIILWKKSLTQGARCTIIYKSDKECFCVQKSISYIGGRLGPDSRAEFLMILHKSEKTKPG</sequence>
<dbReference type="EMBL" id="JRFU01000164">
    <property type="protein sequence ID" value="PWE85662.1"/>
    <property type="molecule type" value="Genomic_DNA"/>
</dbReference>
<keyword evidence="2" id="KW-1185">Reference proteome</keyword>
<evidence type="ECO:0000313" key="1">
    <source>
        <dbReference type="EMBL" id="PWE85662.1"/>
    </source>
</evidence>
<name>A0A2V1JLZ4_EUBRA</name>
<gene>
    <name evidence="1" type="ORF">LG34_14495</name>
</gene>
<reference evidence="1 2" key="1">
    <citation type="submission" date="2014-09" db="EMBL/GenBank/DDBJ databases">
        <title>Butyrate-producing bacteria isolated from human gut.</title>
        <authorList>
            <person name="Zhang Q."/>
            <person name="Zhao L."/>
        </authorList>
    </citation>
    <scope>NUCLEOTIDE SEQUENCE [LARGE SCALE GENOMIC DNA]</scope>
    <source>
        <strain evidence="1 2">21</strain>
    </source>
</reference>
<dbReference type="Proteomes" id="UP000245288">
    <property type="component" value="Unassembled WGS sequence"/>
</dbReference>
<comment type="caution">
    <text evidence="1">The sequence shown here is derived from an EMBL/GenBank/DDBJ whole genome shotgun (WGS) entry which is preliminary data.</text>
</comment>
<dbReference type="AlphaFoldDB" id="A0A2V1JLZ4"/>
<proteinExistence type="predicted"/>
<accession>A0A2V1JLZ4</accession>